<evidence type="ECO:0000256" key="1">
    <source>
        <dbReference type="ARBA" id="ARBA00022555"/>
    </source>
</evidence>
<comment type="caution">
    <text evidence="7">The sequence shown here is derived from an EMBL/GenBank/DDBJ whole genome shotgun (WGS) entry which is preliminary data.</text>
</comment>
<dbReference type="Pfam" id="PF05670">
    <property type="entry name" value="NFACT-R_1"/>
    <property type="match status" value="1"/>
</dbReference>
<evidence type="ECO:0000313" key="7">
    <source>
        <dbReference type="EMBL" id="MBP2021748.1"/>
    </source>
</evidence>
<keyword evidence="4 5" id="KW-0648">Protein biosynthesis</keyword>
<proteinExistence type="inferred from homology"/>
<keyword evidence="8" id="KW-1185">Reference proteome</keyword>
<evidence type="ECO:0000259" key="6">
    <source>
        <dbReference type="Pfam" id="PF05670"/>
    </source>
</evidence>
<keyword evidence="2 5" id="KW-0699">rRNA-binding</keyword>
<evidence type="ECO:0000256" key="4">
    <source>
        <dbReference type="ARBA" id="ARBA00022917"/>
    </source>
</evidence>
<feature type="domain" description="NFACT RNA-binding" evidence="6">
    <location>
        <begin position="462"/>
        <end position="559"/>
    </location>
</feature>
<protein>
    <recommendedName>
        <fullName evidence="5">Rqc2 homolog RqcH</fullName>
        <shortName evidence="5">RqcH</shortName>
    </recommendedName>
</protein>
<evidence type="ECO:0000256" key="2">
    <source>
        <dbReference type="ARBA" id="ARBA00022730"/>
    </source>
</evidence>
<accession>A0ABS4K1V0</accession>
<dbReference type="InterPro" id="IPR008532">
    <property type="entry name" value="NFACT_RNA-bd"/>
</dbReference>
<evidence type="ECO:0000313" key="8">
    <source>
        <dbReference type="Proteomes" id="UP001519308"/>
    </source>
</evidence>
<keyword evidence="1 5" id="KW-0820">tRNA-binding</keyword>
<dbReference type="HAMAP" id="MF_00844_B">
    <property type="entry name" value="RqcH_B"/>
    <property type="match status" value="1"/>
</dbReference>
<comment type="similarity">
    <text evidence="5">Belongs to the NEMF family.</text>
</comment>
<comment type="subunit">
    <text evidence="5">Associates with stalled 50S ribosomal subunits. Binds to RqcP.</text>
</comment>
<dbReference type="EMBL" id="JAGGLL010000010">
    <property type="protein sequence ID" value="MBP2021748.1"/>
    <property type="molecule type" value="Genomic_DNA"/>
</dbReference>
<dbReference type="PANTHER" id="PTHR15239:SF6">
    <property type="entry name" value="RIBOSOME QUALITY CONTROL COMPLEX SUBUNIT NEMF"/>
    <property type="match status" value="1"/>
</dbReference>
<evidence type="ECO:0000256" key="5">
    <source>
        <dbReference type="HAMAP-Rule" id="MF_00844"/>
    </source>
</evidence>
<organism evidence="7 8">
    <name type="scientific">Clostridium punense</name>
    <dbReference type="NCBI Taxonomy" id="1054297"/>
    <lineage>
        <taxon>Bacteria</taxon>
        <taxon>Bacillati</taxon>
        <taxon>Bacillota</taxon>
        <taxon>Clostridia</taxon>
        <taxon>Eubacteriales</taxon>
        <taxon>Clostridiaceae</taxon>
        <taxon>Clostridium</taxon>
    </lineage>
</organism>
<dbReference type="InterPro" id="IPR043682">
    <property type="entry name" value="RqcH_bacterial"/>
</dbReference>
<gene>
    <name evidence="5" type="primary">rqcH</name>
    <name evidence="7" type="ORF">J2Z44_001544</name>
</gene>
<dbReference type="PANTHER" id="PTHR15239">
    <property type="entry name" value="NUCLEAR EXPORT MEDIATOR FACTOR NEMF"/>
    <property type="match status" value="1"/>
</dbReference>
<dbReference type="RefSeq" id="WP_021284438.1">
    <property type="nucleotide sequence ID" value="NZ_JAGGLL010000010.1"/>
</dbReference>
<dbReference type="Gene3D" id="2.30.310.10">
    <property type="entry name" value="ibrinogen binding protein from staphylococcus aureus domain"/>
    <property type="match status" value="1"/>
</dbReference>
<evidence type="ECO:0000256" key="3">
    <source>
        <dbReference type="ARBA" id="ARBA00022884"/>
    </source>
</evidence>
<dbReference type="Proteomes" id="UP001519308">
    <property type="component" value="Unassembled WGS sequence"/>
</dbReference>
<keyword evidence="3 5" id="KW-0694">RNA-binding</keyword>
<dbReference type="Pfam" id="PF05833">
    <property type="entry name" value="NFACT_N"/>
    <property type="match status" value="1"/>
</dbReference>
<reference evidence="7 8" key="1">
    <citation type="submission" date="2021-03" db="EMBL/GenBank/DDBJ databases">
        <title>Genomic Encyclopedia of Type Strains, Phase IV (KMG-IV): sequencing the most valuable type-strain genomes for metagenomic binning, comparative biology and taxonomic classification.</title>
        <authorList>
            <person name="Goeker M."/>
        </authorList>
    </citation>
    <scope>NUCLEOTIDE SEQUENCE [LARGE SCALE GENOMIC DNA]</scope>
    <source>
        <strain evidence="7 8">DSM 28650</strain>
    </source>
</reference>
<name>A0ABS4K1V0_9CLOT</name>
<sequence>MALDGIYLSSLIKEIKDEILNCRVDKITQPEKDEIILSFKVNRKSKKLLISASSNYARVNFTKESKENPMQPPMFCMVLRKYLNTATLVNVSQIESDRVLILDFESTDDLGFDSVYRLIIEIMGRHSNISLVRKRDNQIMDCIKHLSSDMNSYRVLYPGMEYIYPPKSDKLNGFSFNKEGFIEIVNKKYAEKPIDNKLFSTIIAGVSNPLSNEIYYRANLDNIDISTVNLNQVFNFTNIFFNSIKENNYSLLAYSKDGALKDFHCIKLTNLLDKGYTSKEFTSPSELIEEYYYEKDKFDRLNARSADLQKIVTNNLDRIAKKLNILKLTLKECEEMQLLNLYGELITSNIYSIKKGDSSARLLNYYSENEEYLEIPLNENKSPSENAQGYFKKYNKLKKSEENAKIQIKLAEEEEQYLQSVLSNILNADNYTEIQDIRNELMETGYIAYKKASKDKRSKPSKPLHFISSDGIEIYVGKNNIQNDYLTLKFADKNDIWFHTKNIPGSHVIIKSKGPVPETTLLEAATLAAFYSKAKNSSNVPVDYTEVKNVRKMSGAKPGMVIYYTNKTIYVTPRELNLNSN</sequence>
<comment type="function">
    <text evidence="5">Key component of the ribosome quality control system (RQC), a ribosome-associated complex that mediates the extraction of incompletely synthesized nascent chains from stalled ribosomes and their subsequent degradation. RqcH recruits Ala-charged tRNA, and with RqcP directs the elongation of stalled nascent chains on 50S ribosomal subunits, leading to non-templated C-terminal alanine extensions (Ala tail). The Ala tail promotes nascent chain degradation. May add between 1 and at least 8 Ala residues. Binds to stalled 50S ribosomal subunits.</text>
</comment>
<dbReference type="InterPro" id="IPR051608">
    <property type="entry name" value="RQC_Subunit_NEMF"/>
</dbReference>